<evidence type="ECO:0000256" key="1">
    <source>
        <dbReference type="ARBA" id="ARBA00001961"/>
    </source>
</evidence>
<keyword evidence="6" id="KW-0408">Iron</keyword>
<evidence type="ECO:0000313" key="8">
    <source>
        <dbReference type="EMBL" id="MFD0946731.1"/>
    </source>
</evidence>
<evidence type="ECO:0000256" key="5">
    <source>
        <dbReference type="ARBA" id="ARBA00023002"/>
    </source>
</evidence>
<reference evidence="9" key="1">
    <citation type="journal article" date="2019" name="Int. J. Syst. Evol. Microbiol.">
        <title>The Global Catalogue of Microorganisms (GCM) 10K type strain sequencing project: providing services to taxonomists for standard genome sequencing and annotation.</title>
        <authorList>
            <consortium name="The Broad Institute Genomics Platform"/>
            <consortium name="The Broad Institute Genome Sequencing Center for Infectious Disease"/>
            <person name="Wu L."/>
            <person name="Ma J."/>
        </authorList>
    </citation>
    <scope>NUCLEOTIDE SEQUENCE [LARGE SCALE GENOMIC DNA]</scope>
    <source>
        <strain evidence="9">CCUG 62982</strain>
    </source>
</reference>
<dbReference type="EMBL" id="JBHTJG010000004">
    <property type="protein sequence ID" value="MFD0946731.1"/>
    <property type="molecule type" value="Genomic_DNA"/>
</dbReference>
<dbReference type="EC" id="1.14.11.-" evidence="8"/>
<proteinExistence type="predicted"/>
<dbReference type="InterPro" id="IPR044862">
    <property type="entry name" value="Pro_4_hyd_alph_FE2OG_OXY"/>
</dbReference>
<keyword evidence="5 8" id="KW-0560">Oxidoreductase</keyword>
<evidence type="ECO:0000259" key="7">
    <source>
        <dbReference type="PROSITE" id="PS51471"/>
    </source>
</evidence>
<dbReference type="Gene3D" id="2.60.120.620">
    <property type="entry name" value="q2cbj1_9rhob like domain"/>
    <property type="match status" value="1"/>
</dbReference>
<dbReference type="InterPro" id="IPR045054">
    <property type="entry name" value="P4HA-like"/>
</dbReference>
<keyword evidence="2" id="KW-0479">Metal-binding</keyword>
<dbReference type="GO" id="GO:0016491">
    <property type="term" value="F:oxidoreductase activity"/>
    <property type="evidence" value="ECO:0007669"/>
    <property type="project" value="UniProtKB-KW"/>
</dbReference>
<dbReference type="Proteomes" id="UP001596977">
    <property type="component" value="Unassembled WGS sequence"/>
</dbReference>
<protein>
    <submittedName>
        <fullName evidence="8">Prolyl hydroxylase family protein</fullName>
        <ecNumber evidence="8">1.14.11.-</ecNumber>
    </submittedName>
</protein>
<evidence type="ECO:0000256" key="3">
    <source>
        <dbReference type="ARBA" id="ARBA00022896"/>
    </source>
</evidence>
<name>A0ABW3HAP4_9SPHN</name>
<gene>
    <name evidence="8" type="ORF">ACFQ1E_10315</name>
</gene>
<evidence type="ECO:0000313" key="9">
    <source>
        <dbReference type="Proteomes" id="UP001596977"/>
    </source>
</evidence>
<dbReference type="PANTHER" id="PTHR10869:SF246">
    <property type="entry name" value="TRANSMEMBRANE PROLYL 4-HYDROXYLASE"/>
    <property type="match status" value="1"/>
</dbReference>
<keyword evidence="3" id="KW-0847">Vitamin C</keyword>
<dbReference type="Pfam" id="PF13640">
    <property type="entry name" value="2OG-FeII_Oxy_3"/>
    <property type="match status" value="1"/>
</dbReference>
<organism evidence="8 9">
    <name type="scientific">Sphingomonas canadensis</name>
    <dbReference type="NCBI Taxonomy" id="1219257"/>
    <lineage>
        <taxon>Bacteria</taxon>
        <taxon>Pseudomonadati</taxon>
        <taxon>Pseudomonadota</taxon>
        <taxon>Alphaproteobacteria</taxon>
        <taxon>Sphingomonadales</taxon>
        <taxon>Sphingomonadaceae</taxon>
        <taxon>Sphingomonas</taxon>
    </lineage>
</organism>
<dbReference type="PANTHER" id="PTHR10869">
    <property type="entry name" value="PROLYL 4-HYDROXYLASE ALPHA SUBUNIT"/>
    <property type="match status" value="1"/>
</dbReference>
<evidence type="ECO:0000256" key="6">
    <source>
        <dbReference type="ARBA" id="ARBA00023004"/>
    </source>
</evidence>
<evidence type="ECO:0000256" key="4">
    <source>
        <dbReference type="ARBA" id="ARBA00022964"/>
    </source>
</evidence>
<dbReference type="InterPro" id="IPR006620">
    <property type="entry name" value="Pro_4_hyd_alph"/>
</dbReference>
<accession>A0ABW3HAP4</accession>
<comment type="caution">
    <text evidence="8">The sequence shown here is derived from an EMBL/GenBank/DDBJ whole genome shotgun (WGS) entry which is preliminary data.</text>
</comment>
<sequence length="232" mass="25041">MRLPDLPGSDPAALAATGARVRARLESDSRAARVPAEGFDVFAIRDVLPPEERAALIALIDADARPSGVFRAGGDGGMRTSHTCRLPAAHPLVAAVDARLAALLGLDPACSETVQGQRYHPGQQFREHNDYFAAGQPYSEAVAAEGGQRSWTAMLFLNEPEAGGFTHFPAIPLAFRPRAGVLLAWDNLDRAGHPNPRSHHAGLPVEAGVKYVLTKWFRERTWTPGAAQHYRN</sequence>
<keyword evidence="9" id="KW-1185">Reference proteome</keyword>
<dbReference type="InterPro" id="IPR005123">
    <property type="entry name" value="Oxoglu/Fe-dep_dioxygenase_dom"/>
</dbReference>
<evidence type="ECO:0000256" key="2">
    <source>
        <dbReference type="ARBA" id="ARBA00022723"/>
    </source>
</evidence>
<feature type="domain" description="Fe2OG dioxygenase" evidence="7">
    <location>
        <begin position="110"/>
        <end position="219"/>
    </location>
</feature>
<dbReference type="PROSITE" id="PS51471">
    <property type="entry name" value="FE2OG_OXY"/>
    <property type="match status" value="1"/>
</dbReference>
<keyword evidence="4" id="KW-0223">Dioxygenase</keyword>
<comment type="cofactor">
    <cofactor evidence="1">
        <name>L-ascorbate</name>
        <dbReference type="ChEBI" id="CHEBI:38290"/>
    </cofactor>
</comment>
<dbReference type="SMART" id="SM00702">
    <property type="entry name" value="P4Hc"/>
    <property type="match status" value="1"/>
</dbReference>
<dbReference type="RefSeq" id="WP_264944182.1">
    <property type="nucleotide sequence ID" value="NZ_JAPDRA010000004.1"/>
</dbReference>